<proteinExistence type="predicted"/>
<dbReference type="Proteomes" id="UP000045285">
    <property type="component" value="Unassembled WGS sequence"/>
</dbReference>
<name>A0A090GVK9_MESPL</name>
<evidence type="ECO:0000313" key="3">
    <source>
        <dbReference type="Proteomes" id="UP000045285"/>
    </source>
</evidence>
<dbReference type="Proteomes" id="UP000046122">
    <property type="component" value="Unassembled WGS sequence"/>
</dbReference>
<reference evidence="3" key="1">
    <citation type="submission" date="2014-08" db="EMBL/GenBank/DDBJ databases">
        <authorList>
            <person name="Moulin L."/>
        </authorList>
    </citation>
    <scope>NUCLEOTIDE SEQUENCE [LARGE SCALE GENOMIC DNA]</scope>
</reference>
<dbReference type="EMBL" id="CCNE01000032">
    <property type="protein sequence ID" value="CDX60447.1"/>
    <property type="molecule type" value="Genomic_DNA"/>
</dbReference>
<keyword evidence="3" id="KW-1185">Reference proteome</keyword>
<sequence length="83" mass="9293">MGIHDVRFLLGWRSLASAFSVAMPTLVLEGVASLSARRHPVLTCAGRRIRKNPTDAIEGFWRRISLLDAARNLWNRAGCECTR</sequence>
<evidence type="ECO:0000313" key="2">
    <source>
        <dbReference type="EMBL" id="CDX60447.1"/>
    </source>
</evidence>
<evidence type="ECO:0000313" key="4">
    <source>
        <dbReference type="Proteomes" id="UP000046122"/>
    </source>
</evidence>
<dbReference type="EMBL" id="CCMZ01000031">
    <property type="protein sequence ID" value="CDX21474.1"/>
    <property type="molecule type" value="Genomic_DNA"/>
</dbReference>
<reference evidence="2 4" key="2">
    <citation type="submission" date="2014-08" db="EMBL/GenBank/DDBJ databases">
        <authorList>
            <person name="Moulin Lionel"/>
        </authorList>
    </citation>
    <scope>NUCLEOTIDE SEQUENCE [LARGE SCALE GENOMIC DNA]</scope>
</reference>
<organism evidence="2 4">
    <name type="scientific">Mesorhizobium plurifarium</name>
    <dbReference type="NCBI Taxonomy" id="69974"/>
    <lineage>
        <taxon>Bacteria</taxon>
        <taxon>Pseudomonadati</taxon>
        <taxon>Pseudomonadota</taxon>
        <taxon>Alphaproteobacteria</taxon>
        <taxon>Hyphomicrobiales</taxon>
        <taxon>Phyllobacteriaceae</taxon>
        <taxon>Mesorhizobium</taxon>
    </lineage>
</organism>
<dbReference type="AlphaFoldDB" id="A0A090GVK9"/>
<protein>
    <submittedName>
        <fullName evidence="2">Uncharacterized protein</fullName>
    </submittedName>
</protein>
<evidence type="ECO:0000313" key="1">
    <source>
        <dbReference type="EMBL" id="CDX21474.1"/>
    </source>
</evidence>
<gene>
    <name evidence="1" type="ORF">MPL3356_370005</name>
    <name evidence="2" type="ORF">MPL3365_380008</name>
</gene>
<accession>A0A090GVK9</accession>